<reference evidence="2" key="1">
    <citation type="journal article" date="2021" name="Nat. Commun.">
        <title>Genetic determinants of endophytism in the Arabidopsis root mycobiome.</title>
        <authorList>
            <person name="Mesny F."/>
            <person name="Miyauchi S."/>
            <person name="Thiergart T."/>
            <person name="Pickel B."/>
            <person name="Atanasova L."/>
            <person name="Karlsson M."/>
            <person name="Huettel B."/>
            <person name="Barry K.W."/>
            <person name="Haridas S."/>
            <person name="Chen C."/>
            <person name="Bauer D."/>
            <person name="Andreopoulos W."/>
            <person name="Pangilinan J."/>
            <person name="LaButti K."/>
            <person name="Riley R."/>
            <person name="Lipzen A."/>
            <person name="Clum A."/>
            <person name="Drula E."/>
            <person name="Henrissat B."/>
            <person name="Kohler A."/>
            <person name="Grigoriev I.V."/>
            <person name="Martin F.M."/>
            <person name="Hacquard S."/>
        </authorList>
    </citation>
    <scope>NUCLEOTIDE SEQUENCE</scope>
    <source>
        <strain evidence="2">MPI-SDFR-AT-0117</strain>
    </source>
</reference>
<comment type="caution">
    <text evidence="2">The sequence shown here is derived from an EMBL/GenBank/DDBJ whole genome shotgun (WGS) entry which is preliminary data.</text>
</comment>
<dbReference type="PANTHER" id="PTHR24148:SF64">
    <property type="entry name" value="HETEROKARYON INCOMPATIBILITY DOMAIN-CONTAINING PROTEIN"/>
    <property type="match status" value="1"/>
</dbReference>
<feature type="domain" description="Heterokaryon incompatibility" evidence="1">
    <location>
        <begin position="101"/>
        <end position="283"/>
    </location>
</feature>
<dbReference type="PANTHER" id="PTHR24148">
    <property type="entry name" value="ANKYRIN REPEAT DOMAIN-CONTAINING PROTEIN 39 HOMOLOG-RELATED"/>
    <property type="match status" value="1"/>
</dbReference>
<name>A0A9P8V999_9PEZI</name>
<organism evidence="2 3">
    <name type="scientific">Plectosphaerella plurivora</name>
    <dbReference type="NCBI Taxonomy" id="936078"/>
    <lineage>
        <taxon>Eukaryota</taxon>
        <taxon>Fungi</taxon>
        <taxon>Dikarya</taxon>
        <taxon>Ascomycota</taxon>
        <taxon>Pezizomycotina</taxon>
        <taxon>Sordariomycetes</taxon>
        <taxon>Hypocreomycetidae</taxon>
        <taxon>Glomerellales</taxon>
        <taxon>Plectosphaerellaceae</taxon>
        <taxon>Plectosphaerella</taxon>
    </lineage>
</organism>
<proteinExistence type="predicted"/>
<sequence>MAARPDSSSTGNEAAMESTTFVVFDAQDRGLLATISSHLRMASYFSSPATSHPPFEYADISAKARTFRLITLLPPLPAAFPFGSPTVRIEISEANVDEAAFEALSYTWGVTTSAPDRPVIVETPDGPRKIRIYRSLEDTLLELSTPGNKTVQLPIFVDQISINQKDADEKGVQVQLMGDVYAKCKRVLVWLGPGTAKSDKYFDFVLDVCYEGVLERFMGPRSVVFPQIFDAVMDSSVVVTGEDESDRDEVLDLISRLGDRFPIDGAIDVLGRAWFTRLWIIQEACLAPELTFVTGSRALCYNCFRVGLLFYTIYNTHWVRHVEHAVPQEEVRQRELILDLNQNVIRIVQERRAIHALGSRQSFADLVRKYNVNNDGPKIGASLAEDRLFGFLGISARDVFWAGVRVSYADVKAVYCDFAAVLLRELPDFLAYSQFPKKVEGLPSWVPDWSSSLLTARGYVDLKTPAFSAGGHGAAEGHRYDSKAKSLTLQGVLVDRVFKIGVSSMTVEHGPTLLSGIEHMSAKTFFDEIDAFIKQASTIERSPLHEASEEVRHLTKIRLSDFGVTEKYFIDTEGPEEANRLLLAVHQEVDRWGKKLIDVERTAKAHQLHRFLGLIDYRTAQHWAPPAETDALTLAATDPVTASTALLRGVASICADIGGAARAAIHLSLLRVYLRVRRHFTSMSFSAMKNSPDVYKAVGLDPGMAHTMELKAYRDNLIRNTEQRVYLTENGSVGVGPPEMKPGDAVVVFIGATVPHVLRSVEDKWQYLGETYCAGIMEGEALQGSDVRREFMLV</sequence>
<dbReference type="AlphaFoldDB" id="A0A9P8V999"/>
<dbReference type="InterPro" id="IPR052895">
    <property type="entry name" value="HetReg/Transcr_Mod"/>
</dbReference>
<dbReference type="Pfam" id="PF26639">
    <property type="entry name" value="Het-6_barrel"/>
    <property type="match status" value="1"/>
</dbReference>
<dbReference type="Proteomes" id="UP000770015">
    <property type="component" value="Unassembled WGS sequence"/>
</dbReference>
<dbReference type="EMBL" id="JAGSXJ010000017">
    <property type="protein sequence ID" value="KAH6683556.1"/>
    <property type="molecule type" value="Genomic_DNA"/>
</dbReference>
<evidence type="ECO:0000313" key="2">
    <source>
        <dbReference type="EMBL" id="KAH6683556.1"/>
    </source>
</evidence>
<dbReference type="InterPro" id="IPR010730">
    <property type="entry name" value="HET"/>
</dbReference>
<dbReference type="Pfam" id="PF06985">
    <property type="entry name" value="HET"/>
    <property type="match status" value="1"/>
</dbReference>
<keyword evidence="3" id="KW-1185">Reference proteome</keyword>
<dbReference type="OrthoDB" id="4587016at2759"/>
<protein>
    <submittedName>
        <fullName evidence="2">Heterokaryon incompatibility protein</fullName>
    </submittedName>
</protein>
<evidence type="ECO:0000259" key="1">
    <source>
        <dbReference type="Pfam" id="PF06985"/>
    </source>
</evidence>
<evidence type="ECO:0000313" key="3">
    <source>
        <dbReference type="Proteomes" id="UP000770015"/>
    </source>
</evidence>
<gene>
    <name evidence="2" type="ORF">F5X68DRAFT_262987</name>
</gene>
<accession>A0A9P8V999</accession>